<evidence type="ECO:0000259" key="3">
    <source>
        <dbReference type="PROSITE" id="PS50404"/>
    </source>
</evidence>
<dbReference type="FunFam" id="1.20.1050.10:FF:000069">
    <property type="entry name" value="Putative elongation factor 1-gamma"/>
    <property type="match status" value="1"/>
</dbReference>
<dbReference type="PROSITE" id="PS50404">
    <property type="entry name" value="GST_NTER"/>
    <property type="match status" value="1"/>
</dbReference>
<dbReference type="InterPro" id="IPR036282">
    <property type="entry name" value="Glutathione-S-Trfase_C_sf"/>
</dbReference>
<dbReference type="Gene3D" id="1.20.1050.10">
    <property type="match status" value="1"/>
</dbReference>
<dbReference type="InterPro" id="IPR004046">
    <property type="entry name" value="GST_C"/>
</dbReference>
<evidence type="ECO:0000259" key="4">
    <source>
        <dbReference type="PROSITE" id="PS50405"/>
    </source>
</evidence>
<dbReference type="CDD" id="cd03046">
    <property type="entry name" value="GST_N_GTT1_like"/>
    <property type="match status" value="1"/>
</dbReference>
<sequence length="225" mass="24921">MPPITLWFLQASRCIRTAWLLEELGLDYDVKFSDRTSASKAPEEFKLGSGNPLGKFPTIKDGDFVLTGASYLCGKYDKDGKLMPKDDKTRIKVLQWVHAAEATFALHGLAILYARWNIKDAPEGVLEAAEKGISVNVQNDMSWLESELSLSPGAFLVGDRPTAADIMMHFSATFIIARELGTNGKEWSNINKWLKACEDSDSYKRAVKKTGHSLTHSHGPSTQSK</sequence>
<dbReference type="STRING" id="5454.A0A162ZAE1"/>
<evidence type="ECO:0000313" key="6">
    <source>
        <dbReference type="Proteomes" id="UP000076837"/>
    </source>
</evidence>
<dbReference type="Gene3D" id="3.40.30.10">
    <property type="entry name" value="Glutaredoxin"/>
    <property type="match status" value="1"/>
</dbReference>
<dbReference type="InterPro" id="IPR004045">
    <property type="entry name" value="Glutathione_S-Trfase_N"/>
</dbReference>
<feature type="domain" description="GST N-terminal" evidence="3">
    <location>
        <begin position="1"/>
        <end position="84"/>
    </location>
</feature>
<dbReference type="InterPro" id="IPR010987">
    <property type="entry name" value="Glutathione-S-Trfase_C-like"/>
</dbReference>
<protein>
    <recommendedName>
        <fullName evidence="7">Transferase</fullName>
    </recommendedName>
</protein>
<dbReference type="EMBL" id="JYNV01000279">
    <property type="protein sequence ID" value="KZM20495.1"/>
    <property type="molecule type" value="Genomic_DNA"/>
</dbReference>
<dbReference type="Proteomes" id="UP000076837">
    <property type="component" value="Unassembled WGS sequence"/>
</dbReference>
<evidence type="ECO:0000256" key="2">
    <source>
        <dbReference type="RuleBase" id="RU003494"/>
    </source>
</evidence>
<keyword evidence="6" id="KW-1185">Reference proteome</keyword>
<comment type="similarity">
    <text evidence="1 2">Belongs to the GST superfamily.</text>
</comment>
<dbReference type="InterPro" id="IPR040079">
    <property type="entry name" value="Glutathione_S-Trfase"/>
</dbReference>
<gene>
    <name evidence="5" type="ORF">ST47_g8354</name>
</gene>
<dbReference type="SFLD" id="SFLDS00019">
    <property type="entry name" value="Glutathione_Transferase_(cytos"/>
    <property type="match status" value="1"/>
</dbReference>
<dbReference type="PROSITE" id="PS50405">
    <property type="entry name" value="GST_CTER"/>
    <property type="match status" value="1"/>
</dbReference>
<dbReference type="Pfam" id="PF00043">
    <property type="entry name" value="GST_C"/>
    <property type="match status" value="1"/>
</dbReference>
<accession>A0A162ZAE1</accession>
<dbReference type="SFLD" id="SFLDG00358">
    <property type="entry name" value="Main_(cytGST)"/>
    <property type="match status" value="1"/>
</dbReference>
<feature type="domain" description="GST C-terminal" evidence="4">
    <location>
        <begin position="86"/>
        <end position="217"/>
    </location>
</feature>
<evidence type="ECO:0000313" key="5">
    <source>
        <dbReference type="EMBL" id="KZM20495.1"/>
    </source>
</evidence>
<dbReference type="AlphaFoldDB" id="A0A162ZAE1"/>
<dbReference type="PANTHER" id="PTHR44051:SF9">
    <property type="entry name" value="GLUTATHIONE S-TRANSFERASE 1"/>
    <property type="match status" value="1"/>
</dbReference>
<comment type="caution">
    <text evidence="5">The sequence shown here is derived from an EMBL/GenBank/DDBJ whole genome shotgun (WGS) entry which is preliminary data.</text>
</comment>
<reference evidence="5 6" key="1">
    <citation type="journal article" date="2016" name="Sci. Rep.">
        <title>Draft genome sequencing and secretome analysis of fungal phytopathogen Ascochyta rabiei provides insight into the necrotrophic effector repertoire.</title>
        <authorList>
            <person name="Verma S."/>
            <person name="Gazara R.K."/>
            <person name="Nizam S."/>
            <person name="Parween S."/>
            <person name="Chattopadhyay D."/>
            <person name="Verma P.K."/>
        </authorList>
    </citation>
    <scope>NUCLEOTIDE SEQUENCE [LARGE SCALE GENOMIC DNA]</scope>
    <source>
        <strain evidence="5 6">ArDII</strain>
    </source>
</reference>
<organism evidence="5 6">
    <name type="scientific">Didymella rabiei</name>
    <name type="common">Chickpea ascochyta blight fungus</name>
    <name type="synonym">Mycosphaerella rabiei</name>
    <dbReference type="NCBI Taxonomy" id="5454"/>
    <lineage>
        <taxon>Eukaryota</taxon>
        <taxon>Fungi</taxon>
        <taxon>Dikarya</taxon>
        <taxon>Ascomycota</taxon>
        <taxon>Pezizomycotina</taxon>
        <taxon>Dothideomycetes</taxon>
        <taxon>Pleosporomycetidae</taxon>
        <taxon>Pleosporales</taxon>
        <taxon>Pleosporineae</taxon>
        <taxon>Didymellaceae</taxon>
        <taxon>Ascochyta</taxon>
    </lineage>
</organism>
<dbReference type="Pfam" id="PF02798">
    <property type="entry name" value="GST_N"/>
    <property type="match status" value="1"/>
</dbReference>
<evidence type="ECO:0008006" key="7">
    <source>
        <dbReference type="Google" id="ProtNLM"/>
    </source>
</evidence>
<name>A0A162ZAE1_DIDRA</name>
<proteinExistence type="inferred from homology"/>
<dbReference type="SUPFAM" id="SSF52833">
    <property type="entry name" value="Thioredoxin-like"/>
    <property type="match status" value="1"/>
</dbReference>
<dbReference type="PANTHER" id="PTHR44051">
    <property type="entry name" value="GLUTATHIONE S-TRANSFERASE-RELATED"/>
    <property type="match status" value="1"/>
</dbReference>
<evidence type="ECO:0000256" key="1">
    <source>
        <dbReference type="ARBA" id="ARBA00007409"/>
    </source>
</evidence>
<dbReference type="InterPro" id="IPR036249">
    <property type="entry name" value="Thioredoxin-like_sf"/>
</dbReference>
<dbReference type="SUPFAM" id="SSF47616">
    <property type="entry name" value="GST C-terminal domain-like"/>
    <property type="match status" value="1"/>
</dbReference>